<evidence type="ECO:0000313" key="2">
    <source>
        <dbReference type="EMBL" id="KAK2143294.1"/>
    </source>
</evidence>
<proteinExistence type="predicted"/>
<dbReference type="Proteomes" id="UP001208570">
    <property type="component" value="Unassembled WGS sequence"/>
</dbReference>
<gene>
    <name evidence="2" type="ORF">LSH36_856g01019</name>
</gene>
<evidence type="ECO:0000313" key="3">
    <source>
        <dbReference type="Proteomes" id="UP001208570"/>
    </source>
</evidence>
<feature type="compositionally biased region" description="Basic and acidic residues" evidence="1">
    <location>
        <begin position="19"/>
        <end position="34"/>
    </location>
</feature>
<comment type="caution">
    <text evidence="2">The sequence shown here is derived from an EMBL/GenBank/DDBJ whole genome shotgun (WGS) entry which is preliminary data.</text>
</comment>
<dbReference type="AlphaFoldDB" id="A0AAD9IYN4"/>
<protein>
    <submittedName>
        <fullName evidence="2">Uncharacterized protein</fullName>
    </submittedName>
</protein>
<reference evidence="2" key="1">
    <citation type="journal article" date="2023" name="Mol. Biol. Evol.">
        <title>Third-Generation Sequencing Reveals the Adaptive Role of the Epigenome in Three Deep-Sea Polychaetes.</title>
        <authorList>
            <person name="Perez M."/>
            <person name="Aroh O."/>
            <person name="Sun Y."/>
            <person name="Lan Y."/>
            <person name="Juniper S.K."/>
            <person name="Young C.R."/>
            <person name="Angers B."/>
            <person name="Qian P.Y."/>
        </authorList>
    </citation>
    <scope>NUCLEOTIDE SEQUENCE</scope>
    <source>
        <strain evidence="2">P08H-3</strain>
    </source>
</reference>
<sequence length="235" mass="26057">MSQSGSFISWNKYIGPKSHTGDVKKNEDVKRSGSDHPQGIAAPSFRTAPLIHNQPADEQAVSVAKARSNWKDMATRSFDRPHHILSQVLLESSDAAHQESPGAPSTYRRVRAPAAADDDGNIPAVTMGPLLPHFPPHLRNTHLLTSNDRARTNNICESWNVSFKQLVGQTHPSVWTLINAVRQDHAIPSTLILQDRDGNPPQKRVTKISQELQTRLRKLCQAFADGKKEVTDFVL</sequence>
<evidence type="ECO:0000256" key="1">
    <source>
        <dbReference type="SAM" id="MobiDB-lite"/>
    </source>
</evidence>
<name>A0AAD9IYN4_9ANNE</name>
<dbReference type="EMBL" id="JAODUP010000856">
    <property type="protein sequence ID" value="KAK2143294.1"/>
    <property type="molecule type" value="Genomic_DNA"/>
</dbReference>
<keyword evidence="3" id="KW-1185">Reference proteome</keyword>
<feature type="region of interest" description="Disordered" evidence="1">
    <location>
        <begin position="15"/>
        <end position="42"/>
    </location>
</feature>
<organism evidence="2 3">
    <name type="scientific">Paralvinella palmiformis</name>
    <dbReference type="NCBI Taxonomy" id="53620"/>
    <lineage>
        <taxon>Eukaryota</taxon>
        <taxon>Metazoa</taxon>
        <taxon>Spiralia</taxon>
        <taxon>Lophotrochozoa</taxon>
        <taxon>Annelida</taxon>
        <taxon>Polychaeta</taxon>
        <taxon>Sedentaria</taxon>
        <taxon>Canalipalpata</taxon>
        <taxon>Terebellida</taxon>
        <taxon>Terebelliformia</taxon>
        <taxon>Alvinellidae</taxon>
        <taxon>Paralvinella</taxon>
    </lineage>
</organism>
<accession>A0AAD9IYN4</accession>